<accession>A0A9P3BBE2</accession>
<sequence length="522" mass="58521">MASTLVDAVLPSQLLHYLPTYQVLICLRCRYAIQPGAVVRHLKEIHHVHRSARQAFVKYASEFELAEPNDVVLPNEAQFPVPLLPVQDGIACCFKGCAHLCVTTKRMKQHWRLVHRTSALEGSSFWKPVPLQTFFRGNALQYFTNPALLVSSPGSGSDGSDGLMSDGFPGTVSDKAAHALLTTLTNFYFSFPPKTVTAPAVSETRIESSLSWGHHQSLIVSDEGLLDHYRAYTYKTLSCNPETEDAFGVIVLELASRFPFLLHGVLACSALHLASTNPSNRTSYITQSIRHQDQAIPAFRYATMHVDSDNCEAVLAFAFFLVICALSSASEDSRLFLTDDNDQLHWIYILRNGCSMLCPVWAQLTSGPLAPFAALWRDDLGVTADPNDPLLVTLLRVFPEHEPDYPIYQDSAVKLTEAFEFIQQCGPSSTIWDALNSWPMRVMPEYLALLKQNRSSALLLLAYYAILLRSVRGEWFLEGRDWKLMDEIAQRLKGNCSPQIWDLFVEIQQKYFSETPNVIAQP</sequence>
<dbReference type="Proteomes" id="UP001043456">
    <property type="component" value="Unassembled WGS sequence"/>
</dbReference>
<evidence type="ECO:0000313" key="2">
    <source>
        <dbReference type="Proteomes" id="UP001043456"/>
    </source>
</evidence>
<gene>
    <name evidence="1" type="ORF">Asppvi_005087</name>
</gene>
<dbReference type="Pfam" id="PF12013">
    <property type="entry name" value="OrsD"/>
    <property type="match status" value="1"/>
</dbReference>
<evidence type="ECO:0008006" key="3">
    <source>
        <dbReference type="Google" id="ProtNLM"/>
    </source>
</evidence>
<dbReference type="RefSeq" id="XP_043156952.1">
    <property type="nucleotide sequence ID" value="XM_043301017.1"/>
</dbReference>
<dbReference type="OrthoDB" id="416217at2759"/>
<dbReference type="EMBL" id="BHVY01000003">
    <property type="protein sequence ID" value="GIJ86205.1"/>
    <property type="molecule type" value="Genomic_DNA"/>
</dbReference>
<dbReference type="InterPro" id="IPR021858">
    <property type="entry name" value="Fun_TF"/>
</dbReference>
<dbReference type="InterPro" id="IPR022698">
    <property type="entry name" value="OrsD"/>
</dbReference>
<protein>
    <recommendedName>
        <fullName evidence="3">C2H2-type domain-containing protein</fullName>
    </recommendedName>
</protein>
<dbReference type="PANTHER" id="PTHR47784">
    <property type="entry name" value="STEROL UPTAKE CONTROL PROTEIN 2"/>
    <property type="match status" value="1"/>
</dbReference>
<dbReference type="PANTHER" id="PTHR47784:SF5">
    <property type="entry name" value="STEROL UPTAKE CONTROL PROTEIN 2"/>
    <property type="match status" value="1"/>
</dbReference>
<evidence type="ECO:0000313" key="1">
    <source>
        <dbReference type="EMBL" id="GIJ86205.1"/>
    </source>
</evidence>
<dbReference type="AlphaFoldDB" id="A0A9P3BBE2"/>
<dbReference type="Pfam" id="PF11951">
    <property type="entry name" value="Fungal_trans_2"/>
    <property type="match status" value="1"/>
</dbReference>
<dbReference type="GeneID" id="67003699"/>
<keyword evidence="2" id="KW-1185">Reference proteome</keyword>
<dbReference type="GO" id="GO:0001228">
    <property type="term" value="F:DNA-binding transcription activator activity, RNA polymerase II-specific"/>
    <property type="evidence" value="ECO:0007669"/>
    <property type="project" value="TreeGrafter"/>
</dbReference>
<comment type="caution">
    <text evidence="1">The sequence shown here is derived from an EMBL/GenBank/DDBJ whole genome shotgun (WGS) entry which is preliminary data.</text>
</comment>
<reference evidence="1 2" key="1">
    <citation type="submission" date="2018-10" db="EMBL/GenBank/DDBJ databases">
        <title>Pan-genome distribution and transcriptional activeness of fungal secondary metabolism genes in Aspergillus section Fumigati.</title>
        <authorList>
            <person name="Takahashi H."/>
            <person name="Umemura M."/>
            <person name="Ninomiya A."/>
            <person name="Kusuya Y."/>
            <person name="Urayama S."/>
            <person name="Shimizu M."/>
            <person name="Watanabe A."/>
            <person name="Kamei K."/>
            <person name="Yaguchi T."/>
            <person name="Hagiwara D."/>
        </authorList>
    </citation>
    <scope>NUCLEOTIDE SEQUENCE [LARGE SCALE GENOMIC DNA]</scope>
    <source>
        <strain evidence="1 2">IFM 55266</strain>
    </source>
</reference>
<organism evidence="1 2">
    <name type="scientific">Aspergillus pseudoviridinutans</name>
    <dbReference type="NCBI Taxonomy" id="1517512"/>
    <lineage>
        <taxon>Eukaryota</taxon>
        <taxon>Fungi</taxon>
        <taxon>Dikarya</taxon>
        <taxon>Ascomycota</taxon>
        <taxon>Pezizomycotina</taxon>
        <taxon>Eurotiomycetes</taxon>
        <taxon>Eurotiomycetidae</taxon>
        <taxon>Eurotiales</taxon>
        <taxon>Aspergillaceae</taxon>
        <taxon>Aspergillus</taxon>
        <taxon>Aspergillus subgen. Fumigati</taxon>
    </lineage>
</organism>
<proteinExistence type="predicted"/>
<name>A0A9P3BBE2_9EURO</name>
<dbReference type="InterPro" id="IPR053157">
    <property type="entry name" value="Sterol_Uptake_Regulator"/>
</dbReference>